<dbReference type="InterPro" id="IPR049012">
    <property type="entry name" value="Mutator_transp_dom"/>
</dbReference>
<feature type="domain" description="Mutator-like transposase" evidence="2">
    <location>
        <begin position="163"/>
        <end position="204"/>
    </location>
</feature>
<protein>
    <recommendedName>
        <fullName evidence="2">Mutator-like transposase domain-containing protein</fullName>
    </recommendedName>
</protein>
<accession>A0ABQ9HWD9</accession>
<dbReference type="Proteomes" id="UP001159363">
    <property type="component" value="Chromosome 3"/>
</dbReference>
<dbReference type="Pfam" id="PF20700">
    <property type="entry name" value="Mutator"/>
    <property type="match status" value="2"/>
</dbReference>
<feature type="compositionally biased region" description="Basic and acidic residues" evidence="1">
    <location>
        <begin position="1"/>
        <end position="14"/>
    </location>
</feature>
<sequence length="369" mass="41120">MTEHKNSKNQDGGRPEWPSRPLADKMVTNMAGDVKMATRDKDKMAATDGSQEADSLNVNASAVSGMIATGAGYSQLEEICAALNMPCISTDTWNTYQDQVSETIHVTAWELMTEAVKEEVTLAKEVGELDKEGYLLITFVADRAWAKRSYKTKYDSLSGVGDSMPEHKCAKNWTGTSSSMEQDIIVNSFVQSMNMRGLRYNKLIVQTLRNRFGPTAGIWQEPLIPVQHVASRATSLILDVGTNIYENFNSVVARTKGGKCINFTLRNSYQTRCEATVVSVNSKGGLHRVVHMSAVNKSPAPYEKVCDRIISQRRRRLAFQNKRKGSAAQSYSADLDYGPVAYRIEDDVSEKDYEGKKERNIFISVNARR</sequence>
<name>A0ABQ9HWD9_9NEOP</name>
<gene>
    <name evidence="3" type="ORF">PR048_008142</name>
</gene>
<reference evidence="3 4" key="1">
    <citation type="submission" date="2023-02" db="EMBL/GenBank/DDBJ databases">
        <title>LHISI_Scaffold_Assembly.</title>
        <authorList>
            <person name="Stuart O.P."/>
            <person name="Cleave R."/>
            <person name="Magrath M.J.L."/>
            <person name="Mikheyev A.S."/>
        </authorList>
    </citation>
    <scope>NUCLEOTIDE SEQUENCE [LARGE SCALE GENOMIC DNA]</scope>
    <source>
        <strain evidence="3">Daus_M_001</strain>
        <tissue evidence="3">Leg muscle</tissue>
    </source>
</reference>
<feature type="region of interest" description="Disordered" evidence="1">
    <location>
        <begin position="1"/>
        <end position="30"/>
    </location>
</feature>
<dbReference type="EMBL" id="JARBHB010000003">
    <property type="protein sequence ID" value="KAJ8888650.1"/>
    <property type="molecule type" value="Genomic_DNA"/>
</dbReference>
<proteinExistence type="predicted"/>
<keyword evidence="4" id="KW-1185">Reference proteome</keyword>
<organism evidence="3 4">
    <name type="scientific">Dryococelus australis</name>
    <dbReference type="NCBI Taxonomy" id="614101"/>
    <lineage>
        <taxon>Eukaryota</taxon>
        <taxon>Metazoa</taxon>
        <taxon>Ecdysozoa</taxon>
        <taxon>Arthropoda</taxon>
        <taxon>Hexapoda</taxon>
        <taxon>Insecta</taxon>
        <taxon>Pterygota</taxon>
        <taxon>Neoptera</taxon>
        <taxon>Polyneoptera</taxon>
        <taxon>Phasmatodea</taxon>
        <taxon>Verophasmatodea</taxon>
        <taxon>Anareolatae</taxon>
        <taxon>Phasmatidae</taxon>
        <taxon>Eurycanthinae</taxon>
        <taxon>Dryococelus</taxon>
    </lineage>
</organism>
<evidence type="ECO:0000313" key="4">
    <source>
        <dbReference type="Proteomes" id="UP001159363"/>
    </source>
</evidence>
<evidence type="ECO:0000259" key="2">
    <source>
        <dbReference type="Pfam" id="PF20700"/>
    </source>
</evidence>
<feature type="domain" description="Mutator-like transposase" evidence="2">
    <location>
        <begin position="46"/>
        <end position="161"/>
    </location>
</feature>
<comment type="caution">
    <text evidence="3">The sequence shown here is derived from an EMBL/GenBank/DDBJ whole genome shotgun (WGS) entry which is preliminary data.</text>
</comment>
<evidence type="ECO:0000313" key="3">
    <source>
        <dbReference type="EMBL" id="KAJ8888650.1"/>
    </source>
</evidence>
<evidence type="ECO:0000256" key="1">
    <source>
        <dbReference type="SAM" id="MobiDB-lite"/>
    </source>
</evidence>